<dbReference type="EMBL" id="BMIY01000009">
    <property type="protein sequence ID" value="GFZ78162.1"/>
    <property type="molecule type" value="Genomic_DNA"/>
</dbReference>
<keyword evidence="4 14" id="KW-0813">Transport</keyword>
<evidence type="ECO:0000256" key="10">
    <source>
        <dbReference type="ARBA" id="ARBA00022927"/>
    </source>
</evidence>
<evidence type="ECO:0000256" key="7">
    <source>
        <dbReference type="ARBA" id="ARBA00022692"/>
    </source>
</evidence>
<feature type="transmembrane region" description="Helical" evidence="15">
    <location>
        <begin position="172"/>
        <end position="194"/>
    </location>
</feature>
<dbReference type="GO" id="GO:0005886">
    <property type="term" value="C:plasma membrane"/>
    <property type="evidence" value="ECO:0007669"/>
    <property type="project" value="UniProtKB-SubCell"/>
</dbReference>
<evidence type="ECO:0000256" key="9">
    <source>
        <dbReference type="ARBA" id="ARBA00022837"/>
    </source>
</evidence>
<feature type="transmembrane region" description="Helical" evidence="15">
    <location>
        <begin position="375"/>
        <end position="400"/>
    </location>
</feature>
<dbReference type="Gene3D" id="1.20.81.30">
    <property type="entry name" value="Type II secretion system (T2SS), domain F"/>
    <property type="match status" value="2"/>
</dbReference>
<feature type="domain" description="Type II secretion system protein GspF" evidence="16">
    <location>
        <begin position="72"/>
        <end position="195"/>
    </location>
</feature>
<dbReference type="InterPro" id="IPR018076">
    <property type="entry name" value="T2SS_GspF_dom"/>
</dbReference>
<evidence type="ECO:0000313" key="18">
    <source>
        <dbReference type="Proteomes" id="UP000627715"/>
    </source>
</evidence>
<proteinExistence type="inferred from homology"/>
<dbReference type="OrthoDB" id="9805682at2"/>
<keyword evidence="18" id="KW-1185">Reference proteome</keyword>
<dbReference type="GO" id="GO:0046872">
    <property type="term" value="F:metal ion binding"/>
    <property type="evidence" value="ECO:0007669"/>
    <property type="project" value="UniProtKB-KW"/>
</dbReference>
<dbReference type="PRINTS" id="PR00812">
    <property type="entry name" value="BCTERIALGSPF"/>
</dbReference>
<dbReference type="PANTHER" id="PTHR30012">
    <property type="entry name" value="GENERAL SECRETION PATHWAY PROTEIN"/>
    <property type="match status" value="1"/>
</dbReference>
<keyword evidence="11 15" id="KW-1133">Transmembrane helix</keyword>
<dbReference type="InterPro" id="IPR003004">
    <property type="entry name" value="GspF/PilC"/>
</dbReference>
<evidence type="ECO:0000259" key="16">
    <source>
        <dbReference type="Pfam" id="PF00482"/>
    </source>
</evidence>
<dbReference type="AlphaFoldDB" id="A0A916VJ63"/>
<keyword evidence="9" id="KW-0106">Calcium</keyword>
<feature type="transmembrane region" description="Helical" evidence="15">
    <location>
        <begin position="214"/>
        <end position="245"/>
    </location>
</feature>
<reference evidence="17" key="1">
    <citation type="journal article" date="2014" name="Int. J. Syst. Evol. Microbiol.">
        <title>Complete genome sequence of Corynebacterium casei LMG S-19264T (=DSM 44701T), isolated from a smear-ripened cheese.</title>
        <authorList>
            <consortium name="US DOE Joint Genome Institute (JGI-PGF)"/>
            <person name="Walter F."/>
            <person name="Albersmeier A."/>
            <person name="Kalinowski J."/>
            <person name="Ruckert C."/>
        </authorList>
    </citation>
    <scope>NUCLEOTIDE SEQUENCE</scope>
    <source>
        <strain evidence="17">CGMCC 1.15425</strain>
    </source>
</reference>
<keyword evidence="12 15" id="KW-0472">Membrane</keyword>
<evidence type="ECO:0000256" key="8">
    <source>
        <dbReference type="ARBA" id="ARBA00022723"/>
    </source>
</evidence>
<gene>
    <name evidence="17" type="primary">xcpS</name>
    <name evidence="17" type="ORF">GCM10011403_21520</name>
</gene>
<dbReference type="Pfam" id="PF00482">
    <property type="entry name" value="T2SSF"/>
    <property type="match status" value="2"/>
</dbReference>
<dbReference type="InterPro" id="IPR011850">
    <property type="entry name" value="T2SS_GspF"/>
</dbReference>
<comment type="similarity">
    <text evidence="3 14">Belongs to the GSP F family.</text>
</comment>
<evidence type="ECO:0000256" key="6">
    <source>
        <dbReference type="ARBA" id="ARBA00022519"/>
    </source>
</evidence>
<evidence type="ECO:0000256" key="11">
    <source>
        <dbReference type="ARBA" id="ARBA00022989"/>
    </source>
</evidence>
<evidence type="ECO:0000256" key="14">
    <source>
        <dbReference type="RuleBase" id="RU003923"/>
    </source>
</evidence>
<dbReference type="PANTHER" id="PTHR30012:SF0">
    <property type="entry name" value="TYPE II SECRETION SYSTEM PROTEIN F-RELATED"/>
    <property type="match status" value="1"/>
</dbReference>
<keyword evidence="10" id="KW-0653">Protein transport</keyword>
<dbReference type="PROSITE" id="PS00874">
    <property type="entry name" value="T2SP_F"/>
    <property type="match status" value="1"/>
</dbReference>
<comment type="caution">
    <text evidence="17">The sequence shown here is derived from an EMBL/GenBank/DDBJ whole genome shotgun (WGS) entry which is preliminary data.</text>
</comment>
<reference evidence="17" key="2">
    <citation type="submission" date="2020-09" db="EMBL/GenBank/DDBJ databases">
        <authorList>
            <person name="Sun Q."/>
            <person name="Zhou Y."/>
        </authorList>
    </citation>
    <scope>NUCLEOTIDE SEQUENCE</scope>
    <source>
        <strain evidence="17">CGMCC 1.15425</strain>
    </source>
</reference>
<dbReference type="FunFam" id="1.20.81.30:FF:000001">
    <property type="entry name" value="Type II secretion system protein F"/>
    <property type="match status" value="2"/>
</dbReference>
<comment type="subcellular location">
    <subcellularLocation>
        <location evidence="2 14">Cell inner membrane</location>
        <topology evidence="2 14">Multi-pass membrane protein</topology>
    </subcellularLocation>
</comment>
<dbReference type="NCBIfam" id="TIGR02120">
    <property type="entry name" value="GspF"/>
    <property type="match status" value="1"/>
</dbReference>
<keyword evidence="5" id="KW-1003">Cell membrane</keyword>
<keyword evidence="7 14" id="KW-0812">Transmembrane</keyword>
<dbReference type="InterPro" id="IPR001992">
    <property type="entry name" value="T2SS_GspF/T4SS_PilC_CS"/>
</dbReference>
<evidence type="ECO:0000256" key="12">
    <source>
        <dbReference type="ARBA" id="ARBA00023136"/>
    </source>
</evidence>
<keyword evidence="8" id="KW-0479">Metal-binding</keyword>
<keyword evidence="6" id="KW-0997">Cell inner membrane</keyword>
<dbReference type="GO" id="GO:0015628">
    <property type="term" value="P:protein secretion by the type II secretion system"/>
    <property type="evidence" value="ECO:0007669"/>
    <property type="project" value="InterPro"/>
</dbReference>
<comment type="function">
    <text evidence="1">Component of the type II secretion system inner membrane complex required for the energy-dependent secretion of extracellular factors such as proteases and toxins from the periplasm.</text>
</comment>
<evidence type="ECO:0000256" key="5">
    <source>
        <dbReference type="ARBA" id="ARBA00022475"/>
    </source>
</evidence>
<evidence type="ECO:0000256" key="2">
    <source>
        <dbReference type="ARBA" id="ARBA00004429"/>
    </source>
</evidence>
<evidence type="ECO:0000256" key="15">
    <source>
        <dbReference type="SAM" id="Phobius"/>
    </source>
</evidence>
<evidence type="ECO:0000313" key="17">
    <source>
        <dbReference type="EMBL" id="GFZ78162.1"/>
    </source>
</evidence>
<dbReference type="RefSeq" id="WP_068810449.1">
    <property type="nucleotide sequence ID" value="NZ_BMIY01000009.1"/>
</dbReference>
<evidence type="ECO:0000256" key="3">
    <source>
        <dbReference type="ARBA" id="ARBA00005745"/>
    </source>
</evidence>
<evidence type="ECO:0000256" key="1">
    <source>
        <dbReference type="ARBA" id="ARBA00002684"/>
    </source>
</evidence>
<sequence length="406" mass="44517">MGAYSYQALDAQGKKIKGVLEADTDRDARQQLRAKQLKPISISSKKSGSAANTSQFSLWRGQKLSTAQLSLFSRQLASLVQSGMPLDEALHICARQTTQHRVQRLVSELRSRVLEGRTLAQAMSEHPLAFNRMYCAMVKAGETAGHLGEVLERLAIHTETGHQSQQKLQNALVYPLVLFGVSVAVVMLLMSFVVPRLVSLFSASDRVLPPLTRALITVSEFLTSTGFLVLILSLVAMWMGFLFWLRQPGQRQKWHRLLLKIPGLNSYWRQVDSTRFASTLSILLNSGVPLLDALRIASQVLDNVALQEQADNVAAKVQEGAGFSRSLAQSAAFPPLLVQMAANGEANGTLAEQLGYAASNQERELNLRMATLMTLLEPLTIVIMGGVVTLIMLAVLLPVFDINSLI</sequence>
<dbReference type="Proteomes" id="UP000627715">
    <property type="component" value="Unassembled WGS sequence"/>
</dbReference>
<name>A0A916VJ63_9GAMM</name>
<organism evidence="17 18">
    <name type="scientific">Pseudohongiella nitratireducens</name>
    <dbReference type="NCBI Taxonomy" id="1768907"/>
    <lineage>
        <taxon>Bacteria</taxon>
        <taxon>Pseudomonadati</taxon>
        <taxon>Pseudomonadota</taxon>
        <taxon>Gammaproteobacteria</taxon>
        <taxon>Pseudomonadales</taxon>
        <taxon>Pseudohongiellaceae</taxon>
        <taxon>Pseudohongiella</taxon>
    </lineage>
</organism>
<evidence type="ECO:0000256" key="13">
    <source>
        <dbReference type="ARBA" id="ARBA00030750"/>
    </source>
</evidence>
<protein>
    <recommendedName>
        <fullName evidence="13">General secretion pathway protein F</fullName>
    </recommendedName>
</protein>
<accession>A0A916VJ63</accession>
<dbReference type="InterPro" id="IPR042094">
    <property type="entry name" value="T2SS_GspF_sf"/>
</dbReference>
<dbReference type="GO" id="GO:0015627">
    <property type="term" value="C:type II protein secretion system complex"/>
    <property type="evidence" value="ECO:0007669"/>
    <property type="project" value="InterPro"/>
</dbReference>
<feature type="domain" description="Type II secretion system protein GspF" evidence="16">
    <location>
        <begin position="276"/>
        <end position="398"/>
    </location>
</feature>
<evidence type="ECO:0000256" key="4">
    <source>
        <dbReference type="ARBA" id="ARBA00022448"/>
    </source>
</evidence>